<feature type="region of interest" description="Disordered" evidence="1">
    <location>
        <begin position="1"/>
        <end position="64"/>
    </location>
</feature>
<protein>
    <submittedName>
        <fullName evidence="2">Uncharacterized protein</fullName>
    </submittedName>
</protein>
<dbReference type="EMBL" id="ML769700">
    <property type="protein sequence ID" value="KAE9389354.1"/>
    <property type="molecule type" value="Genomic_DNA"/>
</dbReference>
<gene>
    <name evidence="2" type="ORF">BT96DRAFT_1025083</name>
</gene>
<name>A0A6A4GW73_9AGAR</name>
<evidence type="ECO:0000256" key="1">
    <source>
        <dbReference type="SAM" id="MobiDB-lite"/>
    </source>
</evidence>
<reference evidence="2" key="1">
    <citation type="journal article" date="2019" name="Environ. Microbiol.">
        <title>Fungal ecological strategies reflected in gene transcription - a case study of two litter decomposers.</title>
        <authorList>
            <person name="Barbi F."/>
            <person name="Kohler A."/>
            <person name="Barry K."/>
            <person name="Baskaran P."/>
            <person name="Daum C."/>
            <person name="Fauchery L."/>
            <person name="Ihrmark K."/>
            <person name="Kuo A."/>
            <person name="LaButti K."/>
            <person name="Lipzen A."/>
            <person name="Morin E."/>
            <person name="Grigoriev I.V."/>
            <person name="Henrissat B."/>
            <person name="Lindahl B."/>
            <person name="Martin F."/>
        </authorList>
    </citation>
    <scope>NUCLEOTIDE SEQUENCE</scope>
    <source>
        <strain evidence="2">JB14</strain>
    </source>
</reference>
<proteinExistence type="predicted"/>
<sequence length="135" mass="14277">MAPVDIDDTEPLIPPSRSPSPSTDSSSLACSNSLSPPFIPSAPNASPTPGAASPDPADILPISPSLLFRPLPEEIEDISTGYTVGESDRVLDDIENGVHDPMLPLTTAEDVDLDMEDVIQGNLDGEFSDEEDLFD</sequence>
<evidence type="ECO:0000313" key="2">
    <source>
        <dbReference type="EMBL" id="KAE9389354.1"/>
    </source>
</evidence>
<dbReference type="AlphaFoldDB" id="A0A6A4GW73"/>
<feature type="compositionally biased region" description="Low complexity" evidence="1">
    <location>
        <begin position="19"/>
        <end position="35"/>
    </location>
</feature>
<organism evidence="2 3">
    <name type="scientific">Gymnopus androsaceus JB14</name>
    <dbReference type="NCBI Taxonomy" id="1447944"/>
    <lineage>
        <taxon>Eukaryota</taxon>
        <taxon>Fungi</taxon>
        <taxon>Dikarya</taxon>
        <taxon>Basidiomycota</taxon>
        <taxon>Agaricomycotina</taxon>
        <taxon>Agaricomycetes</taxon>
        <taxon>Agaricomycetidae</taxon>
        <taxon>Agaricales</taxon>
        <taxon>Marasmiineae</taxon>
        <taxon>Omphalotaceae</taxon>
        <taxon>Gymnopus</taxon>
    </lineage>
</organism>
<evidence type="ECO:0000313" key="3">
    <source>
        <dbReference type="Proteomes" id="UP000799118"/>
    </source>
</evidence>
<feature type="compositionally biased region" description="Acidic residues" evidence="1">
    <location>
        <begin position="1"/>
        <end position="10"/>
    </location>
</feature>
<accession>A0A6A4GW73</accession>
<keyword evidence="3" id="KW-1185">Reference proteome</keyword>
<dbReference type="Proteomes" id="UP000799118">
    <property type="component" value="Unassembled WGS sequence"/>
</dbReference>